<proteinExistence type="inferred from homology"/>
<organism evidence="6 7">
    <name type="scientific">Rhinolophus ferrumequinum</name>
    <name type="common">Greater horseshoe bat</name>
    <dbReference type="NCBI Taxonomy" id="59479"/>
    <lineage>
        <taxon>Eukaryota</taxon>
        <taxon>Metazoa</taxon>
        <taxon>Chordata</taxon>
        <taxon>Craniata</taxon>
        <taxon>Vertebrata</taxon>
        <taxon>Euteleostomi</taxon>
        <taxon>Mammalia</taxon>
        <taxon>Eutheria</taxon>
        <taxon>Laurasiatheria</taxon>
        <taxon>Chiroptera</taxon>
        <taxon>Yinpterochiroptera</taxon>
        <taxon>Rhinolophoidea</taxon>
        <taxon>Rhinolophidae</taxon>
        <taxon>Rhinolophinae</taxon>
        <taxon>Rhinolophus</taxon>
    </lineage>
</organism>
<evidence type="ECO:0000256" key="1">
    <source>
        <dbReference type="ARBA" id="ARBA00008431"/>
    </source>
</evidence>
<keyword evidence="3" id="KW-0687">Ribonucleoprotein</keyword>
<evidence type="ECO:0000313" key="6">
    <source>
        <dbReference type="EMBL" id="KAF6361736.1"/>
    </source>
</evidence>
<keyword evidence="5" id="KW-0812">Transmembrane</keyword>
<comment type="similarity">
    <text evidence="1">Belongs to the eukaryotic ribosomal protein eL32 family.</text>
</comment>
<feature type="transmembrane region" description="Helical" evidence="5">
    <location>
        <begin position="16"/>
        <end position="35"/>
    </location>
</feature>
<gene>
    <name evidence="6" type="ORF">mRhiFer1_009962</name>
</gene>
<comment type="caution">
    <text evidence="6">The sequence shown here is derived from an EMBL/GenBank/DDBJ whole genome shotgun (WGS) entry which is preliminary data.</text>
</comment>
<dbReference type="PANTHER" id="PTHR23413">
    <property type="entry name" value="60S RIBOSOMAL PROTEIN L32 AND DNA-DIRECTED RNA POLYMERASE II, SUBUNIT N"/>
    <property type="match status" value="1"/>
</dbReference>
<dbReference type="AlphaFoldDB" id="A0A7J7YJA1"/>
<dbReference type="InterPro" id="IPR036351">
    <property type="entry name" value="Ribosomal_eL32_sf"/>
</dbReference>
<dbReference type="GO" id="GO:0003735">
    <property type="term" value="F:structural constituent of ribosome"/>
    <property type="evidence" value="ECO:0007669"/>
    <property type="project" value="InterPro"/>
</dbReference>
<dbReference type="SUPFAM" id="SSF52042">
    <property type="entry name" value="Ribosomal protein L32e"/>
    <property type="match status" value="1"/>
</dbReference>
<dbReference type="PANTHER" id="PTHR23413:SF1">
    <property type="entry name" value="RIBOSOMAL PROTEIN L32"/>
    <property type="match status" value="1"/>
</dbReference>
<dbReference type="GO" id="GO:0022625">
    <property type="term" value="C:cytosolic large ribosomal subunit"/>
    <property type="evidence" value="ECO:0007669"/>
    <property type="project" value="TreeGrafter"/>
</dbReference>
<dbReference type="SMART" id="SM01393">
    <property type="entry name" value="Ribosomal_L32e"/>
    <property type="match status" value="1"/>
</dbReference>
<dbReference type="EMBL" id="JACAGC010000006">
    <property type="protein sequence ID" value="KAF6361736.1"/>
    <property type="molecule type" value="Genomic_DNA"/>
</dbReference>
<evidence type="ECO:0000256" key="5">
    <source>
        <dbReference type="SAM" id="Phobius"/>
    </source>
</evidence>
<keyword evidence="5" id="KW-1133">Transmembrane helix</keyword>
<keyword evidence="5" id="KW-0472">Membrane</keyword>
<sequence length="143" mass="16272">MERKQHSRTTKRHPNLLLVPVVSKCISLVKQVLSLSTQRHIIFLQEAAYGGGTHLLLGIMAALRPLIKHKIVKRRTKKFIQHQSGRYIKIKCKWRKPRGIHNSLRRTFKGQIVMPNIGYGSNKKTKHMLPMAFGSSGPQCQGA</sequence>
<name>A0A7J7YJA1_RHIFE</name>
<accession>A0A7J7YJA1</accession>
<protein>
    <recommendedName>
        <fullName evidence="4">60S ribosomal protein L32</fullName>
    </recommendedName>
</protein>
<dbReference type="Pfam" id="PF01655">
    <property type="entry name" value="Ribosomal_L32e"/>
    <property type="match status" value="1"/>
</dbReference>
<reference evidence="6 7" key="1">
    <citation type="journal article" date="2020" name="Nature">
        <title>Six reference-quality genomes reveal evolution of bat adaptations.</title>
        <authorList>
            <person name="Jebb D."/>
            <person name="Huang Z."/>
            <person name="Pippel M."/>
            <person name="Hughes G.M."/>
            <person name="Lavrichenko K."/>
            <person name="Devanna P."/>
            <person name="Winkler S."/>
            <person name="Jermiin L.S."/>
            <person name="Skirmuntt E.C."/>
            <person name="Katzourakis A."/>
            <person name="Burkitt-Gray L."/>
            <person name="Ray D.A."/>
            <person name="Sullivan K.A.M."/>
            <person name="Roscito J.G."/>
            <person name="Kirilenko B.M."/>
            <person name="Davalos L.M."/>
            <person name="Corthals A.P."/>
            <person name="Power M.L."/>
            <person name="Jones G."/>
            <person name="Ransome R.D."/>
            <person name="Dechmann D.K.N."/>
            <person name="Locatelli A.G."/>
            <person name="Puechmaille S.J."/>
            <person name="Fedrigo O."/>
            <person name="Jarvis E.D."/>
            <person name="Hiller M."/>
            <person name="Vernes S.C."/>
            <person name="Myers E.W."/>
            <person name="Teeling E.C."/>
        </authorList>
    </citation>
    <scope>NUCLEOTIDE SEQUENCE [LARGE SCALE GENOMIC DNA]</scope>
    <source>
        <strain evidence="6">MRhiFer1</strain>
        <tissue evidence="6">Lung</tissue>
    </source>
</reference>
<evidence type="ECO:0000313" key="7">
    <source>
        <dbReference type="Proteomes" id="UP000585614"/>
    </source>
</evidence>
<evidence type="ECO:0000256" key="4">
    <source>
        <dbReference type="ARBA" id="ARBA00035335"/>
    </source>
</evidence>
<evidence type="ECO:0000256" key="2">
    <source>
        <dbReference type="ARBA" id="ARBA00022980"/>
    </source>
</evidence>
<keyword evidence="2" id="KW-0689">Ribosomal protein</keyword>
<dbReference type="InterPro" id="IPR001515">
    <property type="entry name" value="Ribosomal_eL32"/>
</dbReference>
<dbReference type="Proteomes" id="UP000585614">
    <property type="component" value="Unassembled WGS sequence"/>
</dbReference>
<dbReference type="GO" id="GO:0006412">
    <property type="term" value="P:translation"/>
    <property type="evidence" value="ECO:0007669"/>
    <property type="project" value="InterPro"/>
</dbReference>
<evidence type="ECO:0000256" key="3">
    <source>
        <dbReference type="ARBA" id="ARBA00023274"/>
    </source>
</evidence>
<feature type="transmembrane region" description="Helical" evidence="5">
    <location>
        <begin position="47"/>
        <end position="67"/>
    </location>
</feature>